<evidence type="ECO:0000313" key="1">
    <source>
        <dbReference type="EMBL" id="MFC6835179.1"/>
    </source>
</evidence>
<dbReference type="RefSeq" id="WP_304446887.1">
    <property type="nucleotide sequence ID" value="NZ_JARRAH010000001.1"/>
</dbReference>
<proteinExistence type="predicted"/>
<evidence type="ECO:0000313" key="2">
    <source>
        <dbReference type="Proteomes" id="UP001596406"/>
    </source>
</evidence>
<gene>
    <name evidence="1" type="ORF">ACFQHK_01490</name>
</gene>
<sequence length="57" mass="6597">MAHVPQKPQMYVCGECHVVYAGLHTADHQFRPPGRCQVCDHDEFYTLENYPKHPDAE</sequence>
<reference evidence="1 2" key="1">
    <citation type="journal article" date="2019" name="Int. J. Syst. Evol. Microbiol.">
        <title>The Global Catalogue of Microorganisms (GCM) 10K type strain sequencing project: providing services to taxonomists for standard genome sequencing and annotation.</title>
        <authorList>
            <consortium name="The Broad Institute Genomics Platform"/>
            <consortium name="The Broad Institute Genome Sequencing Center for Infectious Disease"/>
            <person name="Wu L."/>
            <person name="Ma J."/>
        </authorList>
    </citation>
    <scope>NUCLEOTIDE SEQUENCE [LARGE SCALE GENOMIC DNA]</scope>
    <source>
        <strain evidence="1 2">PSRA2</strain>
    </source>
</reference>
<protein>
    <submittedName>
        <fullName evidence="1">Uncharacterized protein</fullName>
    </submittedName>
</protein>
<comment type="caution">
    <text evidence="1">The sequence shown here is derived from an EMBL/GenBank/DDBJ whole genome shotgun (WGS) entry which is preliminary data.</text>
</comment>
<keyword evidence="2" id="KW-1185">Reference proteome</keyword>
<organism evidence="1 2">
    <name type="scientific">Halomarina ordinaria</name>
    <dbReference type="NCBI Taxonomy" id="3033939"/>
    <lineage>
        <taxon>Archaea</taxon>
        <taxon>Methanobacteriati</taxon>
        <taxon>Methanobacteriota</taxon>
        <taxon>Stenosarchaea group</taxon>
        <taxon>Halobacteria</taxon>
        <taxon>Halobacteriales</taxon>
        <taxon>Natronomonadaceae</taxon>
        <taxon>Halomarina</taxon>
    </lineage>
</organism>
<dbReference type="Proteomes" id="UP001596406">
    <property type="component" value="Unassembled WGS sequence"/>
</dbReference>
<dbReference type="AlphaFoldDB" id="A0ABD5U8T2"/>
<accession>A0ABD5U8T2</accession>
<name>A0ABD5U8T2_9EURY</name>
<dbReference type="EMBL" id="JBHSXM010000001">
    <property type="protein sequence ID" value="MFC6835179.1"/>
    <property type="molecule type" value="Genomic_DNA"/>
</dbReference>